<dbReference type="EMBL" id="BDSA01000003">
    <property type="protein sequence ID" value="GBE61826.1"/>
    <property type="molecule type" value="Genomic_DNA"/>
</dbReference>
<keyword evidence="10" id="KW-1185">Reference proteome</keyword>
<keyword evidence="6" id="KW-1015">Disulfide bond</keyword>
<keyword evidence="4" id="KW-0732">Signal</keyword>
<evidence type="ECO:0000256" key="5">
    <source>
        <dbReference type="ARBA" id="ARBA00023136"/>
    </source>
</evidence>
<keyword evidence="5" id="KW-0472">Membrane</keyword>
<organism evidence="9 10">
    <name type="scientific">Babesia ovata</name>
    <dbReference type="NCBI Taxonomy" id="189622"/>
    <lineage>
        <taxon>Eukaryota</taxon>
        <taxon>Sar</taxon>
        <taxon>Alveolata</taxon>
        <taxon>Apicomplexa</taxon>
        <taxon>Aconoidasida</taxon>
        <taxon>Piroplasmida</taxon>
        <taxon>Babesiidae</taxon>
        <taxon>Babesia</taxon>
    </lineage>
</organism>
<dbReference type="OrthoDB" id="365660at2759"/>
<dbReference type="Gene3D" id="2.60.40.2860">
    <property type="match status" value="1"/>
</dbReference>
<proteinExistence type="predicted"/>
<dbReference type="GO" id="GO:0005886">
    <property type="term" value="C:plasma membrane"/>
    <property type="evidence" value="ECO:0007669"/>
    <property type="project" value="UniProtKB-SubCell"/>
</dbReference>
<dbReference type="InterPro" id="IPR038160">
    <property type="entry name" value="6_CYS_dom_sf"/>
</dbReference>
<keyword evidence="3" id="KW-1003">Cell membrane</keyword>
<accession>A0A2H6KFR0</accession>
<dbReference type="RefSeq" id="XP_028868069.1">
    <property type="nucleotide sequence ID" value="XM_029012236.1"/>
</dbReference>
<dbReference type="VEuPathDB" id="PiroplasmaDB:BOVATA_033190"/>
<reference evidence="9 10" key="1">
    <citation type="journal article" date="2017" name="BMC Genomics">
        <title>Whole-genome assembly of Babesia ovata and comparative genomics between closely related pathogens.</title>
        <authorList>
            <person name="Yamagishi J."/>
            <person name="Asada M."/>
            <person name="Hakimi H."/>
            <person name="Tanaka T.Q."/>
            <person name="Sugimoto C."/>
            <person name="Kawazu S."/>
        </authorList>
    </citation>
    <scope>NUCLEOTIDE SEQUENCE [LARGE SCALE GENOMIC DNA]</scope>
    <source>
        <strain evidence="9 10">Miyake</strain>
    </source>
</reference>
<comment type="subcellular location">
    <subcellularLocation>
        <location evidence="1">Cell membrane</location>
    </subcellularLocation>
    <subcellularLocation>
        <location evidence="2">Cell surface</location>
    </subcellularLocation>
</comment>
<evidence type="ECO:0000256" key="3">
    <source>
        <dbReference type="ARBA" id="ARBA00022475"/>
    </source>
</evidence>
<dbReference type="PROSITE" id="PS51701">
    <property type="entry name" value="6_CYS"/>
    <property type="match status" value="1"/>
</dbReference>
<evidence type="ECO:0000256" key="6">
    <source>
        <dbReference type="ARBA" id="ARBA00023157"/>
    </source>
</evidence>
<comment type="caution">
    <text evidence="9">The sequence shown here is derived from an EMBL/GenBank/DDBJ whole genome shotgun (WGS) entry which is preliminary data.</text>
</comment>
<dbReference type="GeneID" id="39875596"/>
<keyword evidence="7" id="KW-0325">Glycoprotein</keyword>
<evidence type="ECO:0000256" key="1">
    <source>
        <dbReference type="ARBA" id="ARBA00004236"/>
    </source>
</evidence>
<gene>
    <name evidence="9" type="ORF">BOVATA_033190</name>
</gene>
<dbReference type="Proteomes" id="UP000236319">
    <property type="component" value="Unassembled WGS sequence"/>
</dbReference>
<name>A0A2H6KFR0_9APIC</name>
<dbReference type="InterPro" id="IPR010884">
    <property type="entry name" value="6_CYS_dom"/>
</dbReference>
<evidence type="ECO:0000313" key="10">
    <source>
        <dbReference type="Proteomes" id="UP000236319"/>
    </source>
</evidence>
<evidence type="ECO:0000313" key="9">
    <source>
        <dbReference type="EMBL" id="GBE61826.1"/>
    </source>
</evidence>
<evidence type="ECO:0000256" key="2">
    <source>
        <dbReference type="ARBA" id="ARBA00004241"/>
    </source>
</evidence>
<evidence type="ECO:0000256" key="7">
    <source>
        <dbReference type="ARBA" id="ARBA00023180"/>
    </source>
</evidence>
<dbReference type="GO" id="GO:0009986">
    <property type="term" value="C:cell surface"/>
    <property type="evidence" value="ECO:0007669"/>
    <property type="project" value="UniProtKB-SubCell"/>
</dbReference>
<evidence type="ECO:0000256" key="4">
    <source>
        <dbReference type="ARBA" id="ARBA00022729"/>
    </source>
</evidence>
<sequence>MGYTNSAIVICPHRVNDTDYVWHPQPTVVDHARIDAYVSGNGVFRSVAISDVIVTESSFSFVTIDVRRSDTELQLDFPFNKLFAMTERRLIFICGPRDLVLSDTLQRHLDSLNGFGQMQALPWTSNIPLAHEMSKIGHGIGIFFLYSGSTHLPLQGCGSRPSPLFHADSEVTVDPVTGIRSCVVDPMSNSRIGFLCEGKIEPNHCMRWLLDTNGRLVNVPQPYSYWNFDHHKPWVIAQYFNQLALPPIKGECRCIDSETGQVKARIEIRSRTNYVCDISSMIERNRANPINGPWCSVVLHPGSTLTIRFPTTDGDSASYDHSLPGPSSRQTSVYEYETEFLPRDLTTLRQLKTAYGFDVYEEISYNEALAGDALEMDVSQIAQGEVKLKYHADKPLALLSGLNSFYYYLTLRYRNKSALDRISANVNVSFAFTHHYKIVGCDRGTPSLFDGEKNKQYCAIKPMGNGIGNVYECVYDGVRDGRQTGIHCEPDEELLPGNCDSAGYDLYSNRIMPFPGFIRSVTPYPILGFKVLGFEIRHNPASYACICVNERGYETSRIIVKYNPNKNYDYTVRRENDRLTSLPHILLPWSEAGLLGKGTRSTMSLALHHEPQQAIKIQVGTTLSLYRGLSPNALLANRLSKSITNVEDTPHTTWLPADPQEFYFTLHPTTNERDVMRKRYDDVITGTTGGFRVAYNDEEYAPTSRKLVIKSNRAAVLISKDPAHKHCVPITFLCGKAPQPSDLSVTDGVYASPSPYITGSLEQYTWHLVQVNVETTDPYMQGCGVTYSSDELFKPETPPLYDAEGQSQFGCKIDLQAAKEAAFYCPAPYLLDPPNCFSQVYVDGEVRNLSDLSQSLVASRSNHFVVLSFDSSLAGQGRTIRQAPPLECRCVTIKGIVLSTIQIENYYAK</sequence>
<dbReference type="AlphaFoldDB" id="A0A2H6KFR0"/>
<feature type="domain" description="6-Cys" evidence="8">
    <location>
        <begin position="779"/>
        <end position="909"/>
    </location>
</feature>
<dbReference type="Pfam" id="PF07422">
    <property type="entry name" value="s48_45"/>
    <property type="match status" value="1"/>
</dbReference>
<evidence type="ECO:0000259" key="8">
    <source>
        <dbReference type="PROSITE" id="PS51701"/>
    </source>
</evidence>
<protein>
    <recommendedName>
        <fullName evidence="8">6-Cys domain-containing protein</fullName>
    </recommendedName>
</protein>